<name>A0A0B4ZWY4_9CAUD</name>
<evidence type="ECO:0000313" key="1">
    <source>
        <dbReference type="EMBL" id="AJD81812.1"/>
    </source>
</evidence>
<evidence type="ECO:0000313" key="2">
    <source>
        <dbReference type="Proteomes" id="UP000031805"/>
    </source>
</evidence>
<reference evidence="1 2" key="1">
    <citation type="submission" date="2014-11" db="EMBL/GenBank/DDBJ databases">
        <title>Complete genome sequence of vB_YenM_TG1, a broad host range bacteriophage which infects Yersinia enterocolitica.</title>
        <authorList>
            <person name="Leon-Velarde C.G."/>
            <person name="Kropinski A.M."/>
            <person name="Chen S."/>
            <person name="Griffiths M.W."/>
            <person name="Odumeru J.A."/>
        </authorList>
    </citation>
    <scope>NUCLEOTIDE SEQUENCE [LARGE SCALE GENOMIC DNA]</scope>
</reference>
<sequence>MKMYAYKNKETDEYVTFWDSEDPFGDKIRFLGYCDPDIMLFTEEPSIDDVVENQLQRYYHAITVGSDVMSDAKHYLLEVVEIVFP</sequence>
<dbReference type="EMBL" id="KP202158">
    <property type="protein sequence ID" value="AJD81812.1"/>
    <property type="molecule type" value="Genomic_DNA"/>
</dbReference>
<proteinExistence type="predicted"/>
<dbReference type="GeneID" id="26627326"/>
<keyword evidence="2" id="KW-1185">Reference proteome</keyword>
<dbReference type="RefSeq" id="YP_009200263.1">
    <property type="nucleotide sequence ID" value="NC_028820.1"/>
</dbReference>
<dbReference type="Proteomes" id="UP000031805">
    <property type="component" value="Segment"/>
</dbReference>
<protein>
    <submittedName>
        <fullName evidence="1">Uncharacterized protein</fullName>
    </submittedName>
</protein>
<dbReference type="KEGG" id="vg:26627326"/>
<organism evidence="1 2">
    <name type="scientific">Yersinia phage vB_YenM_TG1</name>
    <dbReference type="NCBI Taxonomy" id="1589265"/>
    <lineage>
        <taxon>Viruses</taxon>
        <taxon>Duplodnaviria</taxon>
        <taxon>Heunggongvirae</taxon>
        <taxon>Uroviricota</taxon>
        <taxon>Caudoviricetes</taxon>
        <taxon>Pantevenvirales</taxon>
        <taxon>Straboviridae</taxon>
        <taxon>Tevenvirinae</taxon>
        <taxon>Tegunavirus</taxon>
        <taxon>Tegunavirus yenmtg1</taxon>
    </lineage>
</organism>
<accession>A0A0B4ZWY4</accession>
<gene>
    <name evidence="1" type="ORF">YenMTG1_002</name>
</gene>